<dbReference type="PROSITE" id="PS00028">
    <property type="entry name" value="ZINC_FINGER_C2H2_1"/>
    <property type="match status" value="4"/>
</dbReference>
<dbReference type="PANTHER" id="PTHR24379:SF121">
    <property type="entry name" value="C2H2-TYPE DOMAIN-CONTAINING PROTEIN"/>
    <property type="match status" value="1"/>
</dbReference>
<evidence type="ECO:0000256" key="2">
    <source>
        <dbReference type="ARBA" id="ARBA00022737"/>
    </source>
</evidence>
<dbReference type="GO" id="GO:0008270">
    <property type="term" value="F:zinc ion binding"/>
    <property type="evidence" value="ECO:0007669"/>
    <property type="project" value="UniProtKB-KW"/>
</dbReference>
<dbReference type="Pfam" id="PF00096">
    <property type="entry name" value="zf-C2H2"/>
    <property type="match status" value="3"/>
</dbReference>
<keyword evidence="8" id="KW-1185">Reference proteome</keyword>
<dbReference type="Proteomes" id="UP000749559">
    <property type="component" value="Unassembled WGS sequence"/>
</dbReference>
<evidence type="ECO:0000256" key="3">
    <source>
        <dbReference type="ARBA" id="ARBA00022771"/>
    </source>
</evidence>
<comment type="caution">
    <text evidence="7">The sequence shown here is derived from an EMBL/GenBank/DDBJ whole genome shotgun (WGS) entry which is preliminary data.</text>
</comment>
<feature type="domain" description="C2H2-type" evidence="6">
    <location>
        <begin position="137"/>
        <end position="164"/>
    </location>
</feature>
<feature type="domain" description="C2H2-type" evidence="6">
    <location>
        <begin position="200"/>
        <end position="227"/>
    </location>
</feature>
<keyword evidence="1" id="KW-0479">Metal-binding</keyword>
<dbReference type="Gene3D" id="3.30.160.60">
    <property type="entry name" value="Classic Zinc Finger"/>
    <property type="match status" value="5"/>
</dbReference>
<feature type="domain" description="C2H2-type" evidence="6">
    <location>
        <begin position="165"/>
        <end position="195"/>
    </location>
</feature>
<evidence type="ECO:0000256" key="5">
    <source>
        <dbReference type="PROSITE-ProRule" id="PRU00042"/>
    </source>
</evidence>
<keyword evidence="3 5" id="KW-0863">Zinc-finger</keyword>
<dbReference type="EMBL" id="CAIIXF020000008">
    <property type="protein sequence ID" value="CAH1792572.1"/>
    <property type="molecule type" value="Genomic_DNA"/>
</dbReference>
<dbReference type="PROSITE" id="PS50157">
    <property type="entry name" value="ZINC_FINGER_C2H2_2"/>
    <property type="match status" value="7"/>
</dbReference>
<feature type="domain" description="C2H2-type" evidence="6">
    <location>
        <begin position="80"/>
        <end position="108"/>
    </location>
</feature>
<feature type="non-terminal residue" evidence="7">
    <location>
        <position position="1"/>
    </location>
</feature>
<keyword evidence="2" id="KW-0677">Repeat</keyword>
<protein>
    <recommendedName>
        <fullName evidence="6">C2H2-type domain-containing protein</fullName>
    </recommendedName>
</protein>
<evidence type="ECO:0000313" key="8">
    <source>
        <dbReference type="Proteomes" id="UP000749559"/>
    </source>
</evidence>
<dbReference type="AlphaFoldDB" id="A0A8S4PLV4"/>
<dbReference type="Pfam" id="PF13894">
    <property type="entry name" value="zf-C2H2_4"/>
    <property type="match status" value="1"/>
</dbReference>
<accession>A0A8S4PLV4</accession>
<dbReference type="OrthoDB" id="6051279at2759"/>
<gene>
    <name evidence="7" type="ORF">OFUS_LOCUS17522</name>
</gene>
<name>A0A8S4PLV4_OWEFU</name>
<keyword evidence="4" id="KW-0862">Zinc</keyword>
<dbReference type="SMART" id="SM00355">
    <property type="entry name" value="ZnF_C2H2"/>
    <property type="match status" value="7"/>
</dbReference>
<dbReference type="SUPFAM" id="SSF57667">
    <property type="entry name" value="beta-beta-alpha zinc fingers"/>
    <property type="match status" value="4"/>
</dbReference>
<dbReference type="InterPro" id="IPR013087">
    <property type="entry name" value="Znf_C2H2_type"/>
</dbReference>
<evidence type="ECO:0000256" key="4">
    <source>
        <dbReference type="ARBA" id="ARBA00022833"/>
    </source>
</evidence>
<reference evidence="7" key="1">
    <citation type="submission" date="2022-03" db="EMBL/GenBank/DDBJ databases">
        <authorList>
            <person name="Martin C."/>
        </authorList>
    </citation>
    <scope>NUCLEOTIDE SEQUENCE</scope>
</reference>
<proteinExistence type="predicted"/>
<evidence type="ECO:0000256" key="1">
    <source>
        <dbReference type="ARBA" id="ARBA00022723"/>
    </source>
</evidence>
<evidence type="ECO:0000313" key="7">
    <source>
        <dbReference type="EMBL" id="CAH1792572.1"/>
    </source>
</evidence>
<sequence>DDEPVEACDESCISLNISVMSINEPLDDDTTPTKSNIGCKTRTPLKNSEKKRVCNLCGYTTKWHYHLKRHMKTHNDEFAVKCHICQKSFADKYAVGKHIRSKHQHETYICEHCGKSFKSQNSIPRHVTEIHGEGLNYRCEKCGKDCLRYSHYQDHIDWHNGVKKYKCKYCQKSYFWTGSLSNHESVCKAKQENKPITKKYSCLLCKKSFSLQRYLKTHVKLHDTNQPKTKCSMCTKSFSSKSNLKRHVKIIHKAVF</sequence>
<dbReference type="InterPro" id="IPR036236">
    <property type="entry name" value="Znf_C2H2_sf"/>
</dbReference>
<dbReference type="PANTHER" id="PTHR24379">
    <property type="entry name" value="KRAB AND ZINC FINGER DOMAIN-CONTAINING"/>
    <property type="match status" value="1"/>
</dbReference>
<feature type="domain" description="C2H2-type" evidence="6">
    <location>
        <begin position="229"/>
        <end position="252"/>
    </location>
</feature>
<feature type="domain" description="C2H2-type" evidence="6">
    <location>
        <begin position="52"/>
        <end position="79"/>
    </location>
</feature>
<organism evidence="7 8">
    <name type="scientific">Owenia fusiformis</name>
    <name type="common">Polychaete worm</name>
    <dbReference type="NCBI Taxonomy" id="6347"/>
    <lineage>
        <taxon>Eukaryota</taxon>
        <taxon>Metazoa</taxon>
        <taxon>Spiralia</taxon>
        <taxon>Lophotrochozoa</taxon>
        <taxon>Annelida</taxon>
        <taxon>Polychaeta</taxon>
        <taxon>Sedentaria</taxon>
        <taxon>Canalipalpata</taxon>
        <taxon>Sabellida</taxon>
        <taxon>Oweniida</taxon>
        <taxon>Oweniidae</taxon>
        <taxon>Owenia</taxon>
    </lineage>
</organism>
<evidence type="ECO:0000259" key="6">
    <source>
        <dbReference type="PROSITE" id="PS50157"/>
    </source>
</evidence>
<feature type="domain" description="C2H2-type" evidence="6">
    <location>
        <begin position="108"/>
        <end position="131"/>
    </location>
</feature>